<evidence type="ECO:0000256" key="1">
    <source>
        <dbReference type="ARBA" id="ARBA00022679"/>
    </source>
</evidence>
<evidence type="ECO:0000256" key="2">
    <source>
        <dbReference type="ARBA" id="ARBA00022777"/>
    </source>
</evidence>
<name>A0ABN2N2A3_9PSEU</name>
<dbReference type="CDD" id="cd16917">
    <property type="entry name" value="HATPase_UhpB-NarQ-NarX-like"/>
    <property type="match status" value="1"/>
</dbReference>
<evidence type="ECO:0000259" key="5">
    <source>
        <dbReference type="Pfam" id="PF07730"/>
    </source>
</evidence>
<feature type="transmembrane region" description="Helical" evidence="4">
    <location>
        <begin position="84"/>
        <end position="101"/>
    </location>
</feature>
<evidence type="ECO:0000313" key="6">
    <source>
        <dbReference type="EMBL" id="GAA1848830.1"/>
    </source>
</evidence>
<dbReference type="Proteomes" id="UP001500449">
    <property type="component" value="Unassembled WGS sequence"/>
</dbReference>
<organism evidence="6 7">
    <name type="scientific">Pseudonocardia ailaonensis</name>
    <dbReference type="NCBI Taxonomy" id="367279"/>
    <lineage>
        <taxon>Bacteria</taxon>
        <taxon>Bacillati</taxon>
        <taxon>Actinomycetota</taxon>
        <taxon>Actinomycetes</taxon>
        <taxon>Pseudonocardiales</taxon>
        <taxon>Pseudonocardiaceae</taxon>
        <taxon>Pseudonocardia</taxon>
    </lineage>
</organism>
<keyword evidence="1" id="KW-0808">Transferase</keyword>
<evidence type="ECO:0000313" key="7">
    <source>
        <dbReference type="Proteomes" id="UP001500449"/>
    </source>
</evidence>
<proteinExistence type="predicted"/>
<dbReference type="SUPFAM" id="SSF55874">
    <property type="entry name" value="ATPase domain of HSP90 chaperone/DNA topoisomerase II/histidine kinase"/>
    <property type="match status" value="1"/>
</dbReference>
<dbReference type="Gene3D" id="1.20.5.1930">
    <property type="match status" value="1"/>
</dbReference>
<gene>
    <name evidence="6" type="ORF">GCM10009836_30760</name>
</gene>
<keyword evidence="2 6" id="KW-0418">Kinase</keyword>
<dbReference type="InterPro" id="IPR036890">
    <property type="entry name" value="HATPase_C_sf"/>
</dbReference>
<feature type="transmembrane region" description="Helical" evidence="4">
    <location>
        <begin position="154"/>
        <end position="171"/>
    </location>
</feature>
<keyword evidence="3" id="KW-0902">Two-component regulatory system</keyword>
<feature type="domain" description="Signal transduction histidine kinase subgroup 3 dimerisation and phosphoacceptor" evidence="5">
    <location>
        <begin position="192"/>
        <end position="256"/>
    </location>
</feature>
<dbReference type="Gene3D" id="3.30.565.10">
    <property type="entry name" value="Histidine kinase-like ATPase, C-terminal domain"/>
    <property type="match status" value="1"/>
</dbReference>
<feature type="transmembrane region" description="Helical" evidence="4">
    <location>
        <begin position="129"/>
        <end position="148"/>
    </location>
</feature>
<comment type="caution">
    <text evidence="6">The sequence shown here is derived from an EMBL/GenBank/DDBJ whole genome shotgun (WGS) entry which is preliminary data.</text>
</comment>
<dbReference type="PANTHER" id="PTHR24421">
    <property type="entry name" value="NITRATE/NITRITE SENSOR PROTEIN NARX-RELATED"/>
    <property type="match status" value="1"/>
</dbReference>
<sequence length="390" mass="41220">MAGPIVSDMTGAPLDPTRLSRRKWYVMSGGWSLVLVPWLIAGLTDSSHGVPMRVLIALVVLAYAATYVFGLFEAMVRETAPWRAGVLVAMVLLWTAMSFGLHGGTGVLYTISFVVVSLIALLRKEIGAVAAVAALGYAVGVGYLTGGGLEFGDVIGLVAMTVAMIGMFGLIRANTQLREAREELARMAVTQERERIARDLHDVLGHSLTTITVKTALARRLLEKGDAERAAVEVADVERLGRQALADVRSTVSANRVASLAHEIAGAREALRAAGIEADLPVAVDDVAEDRQQVFAYVLREGVTNVIRHSGAGHCTVRMGPASLEIVDDGVGAPTTTPAGNGQSGLAERVAAIGGWLETGPRDDGGYRLAAVLETTRPRPHGVSVWAEKA</sequence>
<feature type="transmembrane region" description="Helical" evidence="4">
    <location>
        <begin position="24"/>
        <end position="44"/>
    </location>
</feature>
<keyword evidence="7" id="KW-1185">Reference proteome</keyword>
<evidence type="ECO:0000256" key="3">
    <source>
        <dbReference type="ARBA" id="ARBA00023012"/>
    </source>
</evidence>
<accession>A0ABN2N2A3</accession>
<keyword evidence="4" id="KW-1133">Transmembrane helix</keyword>
<protein>
    <submittedName>
        <fullName evidence="6">Sensor histidine kinase</fullName>
    </submittedName>
</protein>
<feature type="transmembrane region" description="Helical" evidence="4">
    <location>
        <begin position="107"/>
        <end position="122"/>
    </location>
</feature>
<keyword evidence="4" id="KW-0812">Transmembrane</keyword>
<evidence type="ECO:0000256" key="4">
    <source>
        <dbReference type="SAM" id="Phobius"/>
    </source>
</evidence>
<feature type="transmembrane region" description="Helical" evidence="4">
    <location>
        <begin position="50"/>
        <end position="72"/>
    </location>
</feature>
<dbReference type="EMBL" id="BAAAQK010000007">
    <property type="protein sequence ID" value="GAA1848830.1"/>
    <property type="molecule type" value="Genomic_DNA"/>
</dbReference>
<dbReference type="InterPro" id="IPR050482">
    <property type="entry name" value="Sensor_HK_TwoCompSys"/>
</dbReference>
<dbReference type="PANTHER" id="PTHR24421:SF63">
    <property type="entry name" value="SENSOR HISTIDINE KINASE DESK"/>
    <property type="match status" value="1"/>
</dbReference>
<keyword evidence="4" id="KW-0472">Membrane</keyword>
<dbReference type="Pfam" id="PF07730">
    <property type="entry name" value="HisKA_3"/>
    <property type="match status" value="1"/>
</dbReference>
<dbReference type="InterPro" id="IPR011712">
    <property type="entry name" value="Sig_transdc_His_kin_sub3_dim/P"/>
</dbReference>
<reference evidence="6 7" key="1">
    <citation type="journal article" date="2019" name="Int. J. Syst. Evol. Microbiol.">
        <title>The Global Catalogue of Microorganisms (GCM) 10K type strain sequencing project: providing services to taxonomists for standard genome sequencing and annotation.</title>
        <authorList>
            <consortium name="The Broad Institute Genomics Platform"/>
            <consortium name="The Broad Institute Genome Sequencing Center for Infectious Disease"/>
            <person name="Wu L."/>
            <person name="Ma J."/>
        </authorList>
    </citation>
    <scope>NUCLEOTIDE SEQUENCE [LARGE SCALE GENOMIC DNA]</scope>
    <source>
        <strain evidence="6 7">JCM 16009</strain>
    </source>
</reference>
<dbReference type="GO" id="GO:0016301">
    <property type="term" value="F:kinase activity"/>
    <property type="evidence" value="ECO:0007669"/>
    <property type="project" value="UniProtKB-KW"/>
</dbReference>